<reference evidence="2" key="1">
    <citation type="submission" date="2023-06" db="EMBL/GenBank/DDBJ databases">
        <authorList>
            <consortium name="Lawrence Berkeley National Laboratory"/>
            <person name="Ahrendt S."/>
            <person name="Sahu N."/>
            <person name="Indic B."/>
            <person name="Wong-Bajracharya J."/>
            <person name="Merenyi Z."/>
            <person name="Ke H.-M."/>
            <person name="Monk M."/>
            <person name="Kocsube S."/>
            <person name="Drula E."/>
            <person name="Lipzen A."/>
            <person name="Balint B."/>
            <person name="Henrissat B."/>
            <person name="Andreopoulos B."/>
            <person name="Martin F.M."/>
            <person name="Harder C.B."/>
            <person name="Rigling D."/>
            <person name="Ford K.L."/>
            <person name="Foster G.D."/>
            <person name="Pangilinan J."/>
            <person name="Papanicolaou A."/>
            <person name="Barry K."/>
            <person name="LaButti K."/>
            <person name="Viragh M."/>
            <person name="Koriabine M."/>
            <person name="Yan M."/>
            <person name="Riley R."/>
            <person name="Champramary S."/>
            <person name="Plett K.L."/>
            <person name="Tsai I.J."/>
            <person name="Slot J."/>
            <person name="Sipos G."/>
            <person name="Plett J."/>
            <person name="Nagy L.G."/>
            <person name="Grigoriev I.V."/>
        </authorList>
    </citation>
    <scope>NUCLEOTIDE SEQUENCE</scope>
    <source>
        <strain evidence="2">HWK02</strain>
    </source>
</reference>
<organism evidence="2 3">
    <name type="scientific">Armillaria luteobubalina</name>
    <dbReference type="NCBI Taxonomy" id="153913"/>
    <lineage>
        <taxon>Eukaryota</taxon>
        <taxon>Fungi</taxon>
        <taxon>Dikarya</taxon>
        <taxon>Basidiomycota</taxon>
        <taxon>Agaricomycotina</taxon>
        <taxon>Agaricomycetes</taxon>
        <taxon>Agaricomycetidae</taxon>
        <taxon>Agaricales</taxon>
        <taxon>Marasmiineae</taxon>
        <taxon>Physalacriaceae</taxon>
        <taxon>Armillaria</taxon>
    </lineage>
</organism>
<evidence type="ECO:0000313" key="3">
    <source>
        <dbReference type="Proteomes" id="UP001175228"/>
    </source>
</evidence>
<protein>
    <submittedName>
        <fullName evidence="2">Uncharacterized protein</fullName>
    </submittedName>
</protein>
<accession>A0AA39U1H1</accession>
<feature type="chain" id="PRO_5041437598" evidence="1">
    <location>
        <begin position="16"/>
        <end position="279"/>
    </location>
</feature>
<keyword evidence="3" id="KW-1185">Reference proteome</keyword>
<comment type="caution">
    <text evidence="2">The sequence shown here is derived from an EMBL/GenBank/DDBJ whole genome shotgun (WGS) entry which is preliminary data.</text>
</comment>
<dbReference type="AlphaFoldDB" id="A0AA39U1H1"/>
<sequence>MTFLLFLLLTWPITSFESFGTKSYYTTNQTPKLITKKLTSPFLIPILLILPNLLRPRQRLPNHPQQPNRLHLPFALRQQHHMAPPPPNRALPPFPQILFRDLRLLLPRVLDELGALVGPGALLEGDEEEVAVRGEGGGEGGGGGGDWEEEATWWLIMAPPFIWSGEEEEEGWDTAAATAWNAEDIFFCVVRFFLALHPPVFVVESSVIVSLSEVDGSVSSGESSFSLLAAFSKLPVISFADAPLSLVALIIVAVHAGTYEARGLPCSPPTTIVRFTIPG</sequence>
<name>A0AA39U1H1_9AGAR</name>
<dbReference type="Proteomes" id="UP001175228">
    <property type="component" value="Unassembled WGS sequence"/>
</dbReference>
<proteinExistence type="predicted"/>
<evidence type="ECO:0000256" key="1">
    <source>
        <dbReference type="SAM" id="SignalP"/>
    </source>
</evidence>
<keyword evidence="1" id="KW-0732">Signal</keyword>
<feature type="signal peptide" evidence="1">
    <location>
        <begin position="1"/>
        <end position="15"/>
    </location>
</feature>
<evidence type="ECO:0000313" key="2">
    <source>
        <dbReference type="EMBL" id="KAK0505871.1"/>
    </source>
</evidence>
<gene>
    <name evidence="2" type="ORF">EDD18DRAFT_1342223</name>
</gene>
<dbReference type="EMBL" id="JAUEPU010000001">
    <property type="protein sequence ID" value="KAK0505871.1"/>
    <property type="molecule type" value="Genomic_DNA"/>
</dbReference>